<proteinExistence type="predicted"/>
<gene>
    <name evidence="1" type="ORF">SCARR_03136</name>
</gene>
<reference evidence="1 2" key="1">
    <citation type="submission" date="2019-04" db="EMBL/GenBank/DDBJ databases">
        <authorList>
            <person name="Van Vliet M D."/>
        </authorList>
    </citation>
    <scope>NUCLEOTIDE SEQUENCE [LARGE SCALE GENOMIC DNA]</scope>
    <source>
        <strain evidence="1 2">F21</strain>
    </source>
</reference>
<dbReference type="RefSeq" id="WP_281281183.1">
    <property type="nucleotide sequence ID" value="NZ_CAAHFH010000002.1"/>
</dbReference>
<name>A0A6C2UP22_9BACT</name>
<evidence type="ECO:0000313" key="2">
    <source>
        <dbReference type="Proteomes" id="UP000346198"/>
    </source>
</evidence>
<protein>
    <submittedName>
        <fullName evidence="1">Uncharacterized protein</fullName>
    </submittedName>
</protein>
<keyword evidence="2" id="KW-1185">Reference proteome</keyword>
<dbReference type="EMBL" id="CAAHFH010000002">
    <property type="protein sequence ID" value="VGO21067.1"/>
    <property type="molecule type" value="Genomic_DNA"/>
</dbReference>
<dbReference type="Proteomes" id="UP000346198">
    <property type="component" value="Unassembled WGS sequence"/>
</dbReference>
<dbReference type="AlphaFoldDB" id="A0A6C2UP22"/>
<sequence>MILLCRPGSDAVAARAAIDTDGDLSEALGGELRRLFLVFDD</sequence>
<organism evidence="1 2">
    <name type="scientific">Pontiella sulfatireligans</name>
    <dbReference type="NCBI Taxonomy" id="2750658"/>
    <lineage>
        <taxon>Bacteria</taxon>
        <taxon>Pseudomonadati</taxon>
        <taxon>Kiritimatiellota</taxon>
        <taxon>Kiritimatiellia</taxon>
        <taxon>Kiritimatiellales</taxon>
        <taxon>Pontiellaceae</taxon>
        <taxon>Pontiella</taxon>
    </lineage>
</organism>
<accession>A0A6C2UP22</accession>
<evidence type="ECO:0000313" key="1">
    <source>
        <dbReference type="EMBL" id="VGO21067.1"/>
    </source>
</evidence>